<evidence type="ECO:0000259" key="1">
    <source>
        <dbReference type="Pfam" id="PF24738"/>
    </source>
</evidence>
<dbReference type="OrthoDB" id="454373at2"/>
<feature type="domain" description="DUF7689" evidence="1">
    <location>
        <begin position="21"/>
        <end position="147"/>
    </location>
</feature>
<comment type="caution">
    <text evidence="2">The sequence shown here is derived from an EMBL/GenBank/DDBJ whole genome shotgun (WGS) entry which is preliminary data.</text>
</comment>
<accession>A0A0F5YFV2</accession>
<reference evidence="2 3" key="1">
    <citation type="submission" date="2015-06" db="EMBL/GenBank/DDBJ databases">
        <title>Draft genome assembly of filamentous brackish cyanobacterium Limnoraphis robusta strain CS-951.</title>
        <authorList>
            <person name="Willis A."/>
            <person name="Parks M."/>
            <person name="Burford M.A."/>
        </authorList>
    </citation>
    <scope>NUCLEOTIDE SEQUENCE [LARGE SCALE GENOMIC DNA]</scope>
    <source>
        <strain evidence="2 3">CS-951</strain>
    </source>
</reference>
<dbReference type="Pfam" id="PF24738">
    <property type="entry name" value="DUF7689"/>
    <property type="match status" value="1"/>
</dbReference>
<dbReference type="InterPro" id="IPR056106">
    <property type="entry name" value="DUF7689"/>
</dbReference>
<organism evidence="2 3">
    <name type="scientific">Limnoraphis robusta CS-951</name>
    <dbReference type="NCBI Taxonomy" id="1637645"/>
    <lineage>
        <taxon>Bacteria</taxon>
        <taxon>Bacillati</taxon>
        <taxon>Cyanobacteriota</taxon>
        <taxon>Cyanophyceae</taxon>
        <taxon>Oscillatoriophycideae</taxon>
        <taxon>Oscillatoriales</taxon>
        <taxon>Sirenicapillariaceae</taxon>
        <taxon>Limnoraphis</taxon>
    </lineage>
</organism>
<gene>
    <name evidence="2" type="ORF">WN50_12390</name>
</gene>
<sequence>MSRIKSWIATYCPNLSPQQYEITSPETSDYNCIAWGAEEDDRWWDPTDPDQYWPDNIPRELTITAFIQAYETIGYIPCESADLEPGYDKVALYAREDSQANGGQPTHVARQLSNGRWTSKLGELEDIEHELEGLIGFYYGSVVQILKRPVS</sequence>
<dbReference type="EMBL" id="LATL02000118">
    <property type="protein sequence ID" value="KKD37789.1"/>
    <property type="molecule type" value="Genomic_DNA"/>
</dbReference>
<dbReference type="Proteomes" id="UP000033607">
    <property type="component" value="Unassembled WGS sequence"/>
</dbReference>
<proteinExistence type="predicted"/>
<evidence type="ECO:0000313" key="2">
    <source>
        <dbReference type="EMBL" id="KKD37789.1"/>
    </source>
</evidence>
<name>A0A0F5YFV2_9CYAN</name>
<protein>
    <recommendedName>
        <fullName evidence="1">DUF7689 domain-containing protein</fullName>
    </recommendedName>
</protein>
<evidence type="ECO:0000313" key="3">
    <source>
        <dbReference type="Proteomes" id="UP000033607"/>
    </source>
</evidence>
<dbReference type="RefSeq" id="WP_046278856.1">
    <property type="nucleotide sequence ID" value="NZ_LATL02000118.1"/>
</dbReference>
<dbReference type="AlphaFoldDB" id="A0A0F5YFV2"/>